<dbReference type="Proteomes" id="UP000039865">
    <property type="component" value="Unassembled WGS sequence"/>
</dbReference>
<name>A0A078AGD4_STYLE</name>
<proteinExistence type="predicted"/>
<feature type="region of interest" description="Disordered" evidence="1">
    <location>
        <begin position="1"/>
        <end position="27"/>
    </location>
</feature>
<gene>
    <name evidence="2" type="primary">Contig5754.g6167</name>
    <name evidence="2" type="ORF">STYLEM_9876</name>
</gene>
<dbReference type="EMBL" id="CCKQ01009384">
    <property type="protein sequence ID" value="CDW80871.1"/>
    <property type="molecule type" value="Genomic_DNA"/>
</dbReference>
<reference evidence="2 3" key="1">
    <citation type="submission" date="2014-06" db="EMBL/GenBank/DDBJ databases">
        <authorList>
            <person name="Swart Estienne"/>
        </authorList>
    </citation>
    <scope>NUCLEOTIDE SEQUENCE [LARGE SCALE GENOMIC DNA]</scope>
    <source>
        <strain evidence="2 3">130c</strain>
    </source>
</reference>
<evidence type="ECO:0000313" key="2">
    <source>
        <dbReference type="EMBL" id="CDW80871.1"/>
    </source>
</evidence>
<organism evidence="2 3">
    <name type="scientific">Stylonychia lemnae</name>
    <name type="common">Ciliate</name>
    <dbReference type="NCBI Taxonomy" id="5949"/>
    <lineage>
        <taxon>Eukaryota</taxon>
        <taxon>Sar</taxon>
        <taxon>Alveolata</taxon>
        <taxon>Ciliophora</taxon>
        <taxon>Intramacronucleata</taxon>
        <taxon>Spirotrichea</taxon>
        <taxon>Stichotrichia</taxon>
        <taxon>Sporadotrichida</taxon>
        <taxon>Oxytrichidae</taxon>
        <taxon>Stylonychinae</taxon>
        <taxon>Stylonychia</taxon>
    </lineage>
</organism>
<dbReference type="AlphaFoldDB" id="A0A078AGD4"/>
<evidence type="ECO:0000256" key="1">
    <source>
        <dbReference type="SAM" id="MobiDB-lite"/>
    </source>
</evidence>
<dbReference type="OrthoDB" id="10684297at2759"/>
<dbReference type="InParanoid" id="A0A078AGD4"/>
<accession>A0A078AGD4</accession>
<keyword evidence="3" id="KW-1185">Reference proteome</keyword>
<sequence length="255" mass="29764">MDVKSQKKEIKNQQKMKQLEGSEDQNSLENNNKQLVLLKEEFHALKSQMGIRMIQFEREIQANSKLRTAHSQRDFPGSSTSIEQDVANLQLQIQNLQKPLMTEVTNLRRENENMMREIDRLMTQSRELAYQVQQSKRDPKSLINQSQMNLLNEQTSQQQFMSKRKSQYSKMKSIKDVQILNSDQIGQDQLSPSRQQIPLLNQNLKDILTTTASASKNVERVFTKYRTEHQKSAKNSGQLNNGIIHTLKRFEKQMI</sequence>
<feature type="compositionally biased region" description="Basic and acidic residues" evidence="1">
    <location>
        <begin position="1"/>
        <end position="20"/>
    </location>
</feature>
<evidence type="ECO:0000313" key="3">
    <source>
        <dbReference type="Proteomes" id="UP000039865"/>
    </source>
</evidence>
<protein>
    <submittedName>
        <fullName evidence="2">Uncharacterized protein</fullName>
    </submittedName>
</protein>